<dbReference type="InterPro" id="IPR041588">
    <property type="entry name" value="Integrase_H2C2"/>
</dbReference>
<sequence length="184" mass="21196">MVGANDVIRRKLVDQFHRLAKGGHLSVLATTQRLKNWFYWKGIRKTIKQVVSQCDVCHINKADFTAYPGLLQPLPILEKMWQDISMAFMDRLPMSNGKFMIMVVVDRLRKYAQFIPMSHPYTVTQLKKCKSNEAMMGSFPHYKYDGLIVVTPSVVLDLRMVKKKNKEAVGLLIQWANYATEDAT</sequence>
<protein>
    <submittedName>
        <fullName evidence="2">Putative mitochondrial protein</fullName>
    </submittedName>
</protein>
<dbReference type="PANTHER" id="PTHR47266">
    <property type="entry name" value="ENDONUCLEASE-RELATED"/>
    <property type="match status" value="1"/>
</dbReference>
<organism evidence="2">
    <name type="scientific">Tanacetum cinerariifolium</name>
    <name type="common">Dalmatian daisy</name>
    <name type="synonym">Chrysanthemum cinerariifolium</name>
    <dbReference type="NCBI Taxonomy" id="118510"/>
    <lineage>
        <taxon>Eukaryota</taxon>
        <taxon>Viridiplantae</taxon>
        <taxon>Streptophyta</taxon>
        <taxon>Embryophyta</taxon>
        <taxon>Tracheophyta</taxon>
        <taxon>Spermatophyta</taxon>
        <taxon>Magnoliopsida</taxon>
        <taxon>eudicotyledons</taxon>
        <taxon>Gunneridae</taxon>
        <taxon>Pentapetalae</taxon>
        <taxon>asterids</taxon>
        <taxon>campanulids</taxon>
        <taxon>Asterales</taxon>
        <taxon>Asteraceae</taxon>
        <taxon>Asteroideae</taxon>
        <taxon>Anthemideae</taxon>
        <taxon>Anthemidinae</taxon>
        <taxon>Tanacetum</taxon>
    </lineage>
</organism>
<proteinExistence type="predicted"/>
<evidence type="ECO:0000313" key="2">
    <source>
        <dbReference type="EMBL" id="GEU45715.1"/>
    </source>
</evidence>
<gene>
    <name evidence="2" type="ORF">Tci_017693</name>
</gene>
<dbReference type="InterPro" id="IPR052160">
    <property type="entry name" value="Gypsy_RT_Integrase-like"/>
</dbReference>
<name>A0A6L2KCC1_TANCI</name>
<dbReference type="EMBL" id="BKCJ010002024">
    <property type="protein sequence ID" value="GEU45715.1"/>
    <property type="molecule type" value="Genomic_DNA"/>
</dbReference>
<accession>A0A6L2KCC1</accession>
<comment type="caution">
    <text evidence="2">The sequence shown here is derived from an EMBL/GenBank/DDBJ whole genome shotgun (WGS) entry which is preliminary data.</text>
</comment>
<dbReference type="Pfam" id="PF17921">
    <property type="entry name" value="Integrase_H2C2"/>
    <property type="match status" value="1"/>
</dbReference>
<reference evidence="2" key="1">
    <citation type="journal article" date="2019" name="Sci. Rep.">
        <title>Draft genome of Tanacetum cinerariifolium, the natural source of mosquito coil.</title>
        <authorList>
            <person name="Yamashiro T."/>
            <person name="Shiraishi A."/>
            <person name="Satake H."/>
            <person name="Nakayama K."/>
        </authorList>
    </citation>
    <scope>NUCLEOTIDE SEQUENCE</scope>
</reference>
<dbReference type="Gene3D" id="1.10.340.70">
    <property type="match status" value="1"/>
</dbReference>
<feature type="domain" description="Integrase zinc-binding" evidence="1">
    <location>
        <begin position="8"/>
        <end position="62"/>
    </location>
</feature>
<dbReference type="AlphaFoldDB" id="A0A6L2KCC1"/>
<evidence type="ECO:0000259" key="1">
    <source>
        <dbReference type="Pfam" id="PF17921"/>
    </source>
</evidence>